<reference evidence="1" key="1">
    <citation type="submission" date="2022-08" db="EMBL/GenBank/DDBJ databases">
        <title>Genome Sequence of Pycnoporus sanguineus.</title>
        <authorList>
            <person name="Buettner E."/>
        </authorList>
    </citation>
    <scope>NUCLEOTIDE SEQUENCE</scope>
    <source>
        <strain evidence="1">CG-C14</strain>
    </source>
</reference>
<gene>
    <name evidence="1" type="ORF">NUW54_g5151</name>
</gene>
<evidence type="ECO:0000313" key="2">
    <source>
        <dbReference type="Proteomes" id="UP001144978"/>
    </source>
</evidence>
<name>A0ACC1PWF2_9APHY</name>
<keyword evidence="2" id="KW-1185">Reference proteome</keyword>
<comment type="caution">
    <text evidence="1">The sequence shown here is derived from an EMBL/GenBank/DDBJ whole genome shotgun (WGS) entry which is preliminary data.</text>
</comment>
<dbReference type="EMBL" id="JANSHE010001239">
    <property type="protein sequence ID" value="KAJ3003738.1"/>
    <property type="molecule type" value="Genomic_DNA"/>
</dbReference>
<organism evidence="1 2">
    <name type="scientific">Trametes sanguinea</name>
    <dbReference type="NCBI Taxonomy" id="158606"/>
    <lineage>
        <taxon>Eukaryota</taxon>
        <taxon>Fungi</taxon>
        <taxon>Dikarya</taxon>
        <taxon>Basidiomycota</taxon>
        <taxon>Agaricomycotina</taxon>
        <taxon>Agaricomycetes</taxon>
        <taxon>Polyporales</taxon>
        <taxon>Polyporaceae</taxon>
        <taxon>Trametes</taxon>
    </lineage>
</organism>
<sequence>MHVPAVIFPVAEVQQIVAEASQVRTVEHTLMVGNKLDCTRKLARKRSSRALPDLGNAVAMQNRRSAGEPQLDGRDVPKAMMLTLQSFKASAPPTQH</sequence>
<protein>
    <submittedName>
        <fullName evidence="1">Uncharacterized protein</fullName>
    </submittedName>
</protein>
<accession>A0ACC1PWF2</accession>
<proteinExistence type="predicted"/>
<evidence type="ECO:0000313" key="1">
    <source>
        <dbReference type="EMBL" id="KAJ3003738.1"/>
    </source>
</evidence>
<dbReference type="Proteomes" id="UP001144978">
    <property type="component" value="Unassembled WGS sequence"/>
</dbReference>